<sequence length="270" mass="30772">MFRPDPNKTYRMPPWFGGIDPETTYAYINDCISLDFSFTSDGKWLADFLPEGFELVRPEVSIAFNQLRIDNFLYGGSYNLISVNVPARFRGRQDQLEAQFPLIIWENNTIPILGGREVDGQPKIYADIQDLHFSENTYFTNASYQGNTFLRLQMNNPKPVSQQQLEQAKEAAKNANKFGYRYIPKVGGPGADLIQSTVYPMSMKLTGVWIGEGNFQWTLLPQVYRTQLTNDIDYYNIIKQLATLPVYETKPVSMSAGSLIMKSAESRVLK</sequence>
<dbReference type="Gene3D" id="2.40.400.10">
    <property type="entry name" value="Acetoacetate decarboxylase-like"/>
    <property type="match status" value="1"/>
</dbReference>
<dbReference type="Proteomes" id="UP001172721">
    <property type="component" value="Unassembled WGS sequence"/>
</dbReference>
<dbReference type="EMBL" id="JAUHTR010000011">
    <property type="protein sequence ID" value="MDN4526409.1"/>
    <property type="molecule type" value="Genomic_DNA"/>
</dbReference>
<proteinExistence type="predicted"/>
<evidence type="ECO:0000313" key="2">
    <source>
        <dbReference type="Proteomes" id="UP001172721"/>
    </source>
</evidence>
<dbReference type="RefSeq" id="WP_301167437.1">
    <property type="nucleotide sequence ID" value="NZ_JAUHTR010000011.1"/>
</dbReference>
<organism evidence="1 2">
    <name type="scientific">Fictibacillus fluitans</name>
    <dbReference type="NCBI Taxonomy" id="3058422"/>
    <lineage>
        <taxon>Bacteria</taxon>
        <taxon>Bacillati</taxon>
        <taxon>Bacillota</taxon>
        <taxon>Bacilli</taxon>
        <taxon>Bacillales</taxon>
        <taxon>Fictibacillaceae</taxon>
        <taxon>Fictibacillus</taxon>
    </lineage>
</organism>
<accession>A0ABT8I044</accession>
<comment type="caution">
    <text evidence="1">The sequence shown here is derived from an EMBL/GenBank/DDBJ whole genome shotgun (WGS) entry which is preliminary data.</text>
</comment>
<dbReference type="Pfam" id="PF06314">
    <property type="entry name" value="ADC"/>
    <property type="match status" value="1"/>
</dbReference>
<reference evidence="1" key="1">
    <citation type="submission" date="2023-07" db="EMBL/GenBank/DDBJ databases">
        <title>Fictibacillus sp. isolated from freshwater pond.</title>
        <authorList>
            <person name="Kirdat K."/>
            <person name="Bhat A."/>
            <person name="Mourya A."/>
            <person name="Yadav A."/>
        </authorList>
    </citation>
    <scope>NUCLEOTIDE SEQUENCE</scope>
    <source>
        <strain evidence="1">NE201</strain>
    </source>
</reference>
<dbReference type="SUPFAM" id="SSF160104">
    <property type="entry name" value="Acetoacetate decarboxylase-like"/>
    <property type="match status" value="1"/>
</dbReference>
<protein>
    <submittedName>
        <fullName evidence="1">Acetoacetate decarboxylase family protein</fullName>
    </submittedName>
</protein>
<dbReference type="InterPro" id="IPR010451">
    <property type="entry name" value="Acetoacetate_decarboxylase"/>
</dbReference>
<dbReference type="InterPro" id="IPR023375">
    <property type="entry name" value="ADC_dom_sf"/>
</dbReference>
<evidence type="ECO:0000313" key="1">
    <source>
        <dbReference type="EMBL" id="MDN4526409.1"/>
    </source>
</evidence>
<name>A0ABT8I044_9BACL</name>
<gene>
    <name evidence="1" type="ORF">QYB97_18150</name>
</gene>
<keyword evidence="2" id="KW-1185">Reference proteome</keyword>